<protein>
    <recommendedName>
        <fullName evidence="4">DUF4381 domain-containing protein</fullName>
    </recommendedName>
</protein>
<gene>
    <name evidence="2" type="ORF">FX988_00973</name>
</gene>
<organism evidence="2 3">
    <name type="scientific">Paraglaciecola mesophila</name>
    <dbReference type="NCBI Taxonomy" id="197222"/>
    <lineage>
        <taxon>Bacteria</taxon>
        <taxon>Pseudomonadati</taxon>
        <taxon>Pseudomonadota</taxon>
        <taxon>Gammaproteobacteria</taxon>
        <taxon>Alteromonadales</taxon>
        <taxon>Alteromonadaceae</taxon>
        <taxon>Paraglaciecola</taxon>
    </lineage>
</organism>
<dbReference type="RefSeq" id="WP_160178577.1">
    <property type="nucleotide sequence ID" value="NZ_CP047656.1"/>
</dbReference>
<keyword evidence="3" id="KW-1185">Reference proteome</keyword>
<reference evidence="2 3" key="1">
    <citation type="submission" date="2019-12" db="EMBL/GenBank/DDBJ databases">
        <title>Genome sequencing and assembly of endphytes of Porphyra tenera.</title>
        <authorList>
            <person name="Park J.M."/>
            <person name="Shin R."/>
            <person name="Jo S.H."/>
        </authorList>
    </citation>
    <scope>NUCLEOTIDE SEQUENCE [LARGE SCALE GENOMIC DNA]</scope>
    <source>
        <strain evidence="2 3">GPM4</strain>
    </source>
</reference>
<feature type="transmembrane region" description="Helical" evidence="1">
    <location>
        <begin position="23"/>
        <end position="44"/>
    </location>
</feature>
<dbReference type="Proteomes" id="UP000464524">
    <property type="component" value="Chromosome"/>
</dbReference>
<evidence type="ECO:0008006" key="4">
    <source>
        <dbReference type="Google" id="ProtNLM"/>
    </source>
</evidence>
<dbReference type="KEGG" id="pmes:FX988_00973"/>
<keyword evidence="1" id="KW-0812">Transmembrane</keyword>
<evidence type="ECO:0000256" key="1">
    <source>
        <dbReference type="SAM" id="Phobius"/>
    </source>
</evidence>
<keyword evidence="1" id="KW-1133">Transmembrane helix</keyword>
<evidence type="ECO:0000313" key="2">
    <source>
        <dbReference type="EMBL" id="QHJ10752.1"/>
    </source>
</evidence>
<sequence>MNPLEQLKDIHVPSQVSVWPPAYGWWLVALLCMVTVAVITLVLMKRHRFNGAKREAFTELSQISSEQTDWPIRINTLLKRVCLRYFPNEQAANLHTSQWQAFLSDQLPESKQAAFNAAFSAFQSQLYRPDAPNADDFKQIHAQVNVWLKSAKFITKQSSTSTGAEHV</sequence>
<dbReference type="AlphaFoldDB" id="A0A857JHI1"/>
<keyword evidence="1" id="KW-0472">Membrane</keyword>
<dbReference type="InterPro" id="IPR025489">
    <property type="entry name" value="DUF4381"/>
</dbReference>
<accession>A0A857JHI1</accession>
<dbReference type="EMBL" id="CP047656">
    <property type="protein sequence ID" value="QHJ10752.1"/>
    <property type="molecule type" value="Genomic_DNA"/>
</dbReference>
<dbReference type="Pfam" id="PF14316">
    <property type="entry name" value="DUF4381"/>
    <property type="match status" value="1"/>
</dbReference>
<dbReference type="OrthoDB" id="283083at2"/>
<evidence type="ECO:0000313" key="3">
    <source>
        <dbReference type="Proteomes" id="UP000464524"/>
    </source>
</evidence>
<proteinExistence type="predicted"/>
<name>A0A857JHI1_9ALTE</name>